<feature type="region of interest" description="Disordered" evidence="1">
    <location>
        <begin position="29"/>
        <end position="75"/>
    </location>
</feature>
<feature type="region of interest" description="Disordered" evidence="1">
    <location>
        <begin position="106"/>
        <end position="140"/>
    </location>
</feature>
<proteinExistence type="predicted"/>
<sequence length="140" mass="14939">MQAYIECPLSQLPAELHGSVLFQDVQIQASRTTSRTESQKPGPSSERFDPKKALSGIGGGGSAYESRGDGLLEGGKTVAQRGQYVHLAPGALEGQNAERTLQELDALQRQPTRPVKRQQPPAAKYSSVLHAAGSLLDDIS</sequence>
<organism evidence="2">
    <name type="scientific">Dunaliella tertiolecta</name>
    <name type="common">Green alga</name>
    <dbReference type="NCBI Taxonomy" id="3047"/>
    <lineage>
        <taxon>Eukaryota</taxon>
        <taxon>Viridiplantae</taxon>
        <taxon>Chlorophyta</taxon>
        <taxon>core chlorophytes</taxon>
        <taxon>Chlorophyceae</taxon>
        <taxon>CS clade</taxon>
        <taxon>Chlamydomonadales</taxon>
        <taxon>Dunaliellaceae</taxon>
        <taxon>Dunaliella</taxon>
    </lineage>
</organism>
<feature type="compositionally biased region" description="Polar residues" evidence="1">
    <location>
        <begin position="29"/>
        <end position="42"/>
    </location>
</feature>
<gene>
    <name evidence="2" type="ORF">DTER00134_LOCUS22584</name>
</gene>
<accession>A0A7S3VTZ7</accession>
<dbReference type="AlphaFoldDB" id="A0A7S3VTZ7"/>
<evidence type="ECO:0000256" key="1">
    <source>
        <dbReference type="SAM" id="MobiDB-lite"/>
    </source>
</evidence>
<dbReference type="EMBL" id="HBIP01037367">
    <property type="protein sequence ID" value="CAE0507507.1"/>
    <property type="molecule type" value="Transcribed_RNA"/>
</dbReference>
<reference evidence="2" key="1">
    <citation type="submission" date="2021-01" db="EMBL/GenBank/DDBJ databases">
        <authorList>
            <person name="Corre E."/>
            <person name="Pelletier E."/>
            <person name="Niang G."/>
            <person name="Scheremetjew M."/>
            <person name="Finn R."/>
            <person name="Kale V."/>
            <person name="Holt S."/>
            <person name="Cochrane G."/>
            <person name="Meng A."/>
            <person name="Brown T."/>
            <person name="Cohen L."/>
        </authorList>
    </citation>
    <scope>NUCLEOTIDE SEQUENCE</scope>
    <source>
        <strain evidence="2">CCMP1320</strain>
    </source>
</reference>
<protein>
    <submittedName>
        <fullName evidence="2">Uncharacterized protein</fullName>
    </submittedName>
</protein>
<name>A0A7S3VTZ7_DUNTE</name>
<evidence type="ECO:0000313" key="2">
    <source>
        <dbReference type="EMBL" id="CAE0507507.1"/>
    </source>
</evidence>